<dbReference type="Ensembl" id="ENSENLT00000049614.1">
    <property type="protein sequence ID" value="ENSENLP00000048430.1"/>
    <property type="gene ID" value="ENSENLG00000020440.1"/>
</dbReference>
<name>A0A665WX99_ECHNA</name>
<protein>
    <submittedName>
        <fullName evidence="1">Uncharacterized protein</fullName>
    </submittedName>
</protein>
<reference evidence="1" key="1">
    <citation type="submission" date="2021-04" db="EMBL/GenBank/DDBJ databases">
        <authorList>
            <consortium name="Wellcome Sanger Institute Data Sharing"/>
        </authorList>
    </citation>
    <scope>NUCLEOTIDE SEQUENCE [LARGE SCALE GENOMIC DNA]</scope>
</reference>
<dbReference type="Gene3D" id="3.40.50.450">
    <property type="match status" value="1"/>
</dbReference>
<reference evidence="1" key="3">
    <citation type="submission" date="2025-09" db="UniProtKB">
        <authorList>
            <consortium name="Ensembl"/>
        </authorList>
    </citation>
    <scope>IDENTIFICATION</scope>
</reference>
<dbReference type="AlphaFoldDB" id="A0A665WX99"/>
<reference evidence="1" key="2">
    <citation type="submission" date="2025-08" db="UniProtKB">
        <authorList>
            <consortium name="Ensembl"/>
        </authorList>
    </citation>
    <scope>IDENTIFICATION</scope>
</reference>
<evidence type="ECO:0000313" key="1">
    <source>
        <dbReference type="Ensembl" id="ENSENLP00000048430.1"/>
    </source>
</evidence>
<keyword evidence="2" id="KW-1185">Reference proteome</keyword>
<proteinExistence type="predicted"/>
<dbReference type="Proteomes" id="UP000472264">
    <property type="component" value="Chromosome 15"/>
</dbReference>
<accession>A0A665WX99</accession>
<evidence type="ECO:0000313" key="2">
    <source>
        <dbReference type="Proteomes" id="UP000472264"/>
    </source>
</evidence>
<dbReference type="InParanoid" id="A0A665WX99"/>
<organism evidence="1 2">
    <name type="scientific">Echeneis naucrates</name>
    <name type="common">Live sharksucker</name>
    <dbReference type="NCBI Taxonomy" id="173247"/>
    <lineage>
        <taxon>Eukaryota</taxon>
        <taxon>Metazoa</taxon>
        <taxon>Chordata</taxon>
        <taxon>Craniata</taxon>
        <taxon>Vertebrata</taxon>
        <taxon>Euteleostomi</taxon>
        <taxon>Actinopterygii</taxon>
        <taxon>Neopterygii</taxon>
        <taxon>Teleostei</taxon>
        <taxon>Neoteleostei</taxon>
        <taxon>Acanthomorphata</taxon>
        <taxon>Carangaria</taxon>
        <taxon>Carangiformes</taxon>
        <taxon>Echeneidae</taxon>
        <taxon>Echeneis</taxon>
    </lineage>
</organism>
<sequence length="138" mass="15256">MMSLDGGGKPMQAQGEHVNCTQAWNQTCVLLVVTPQCLPLCCCAGHHCEVILIIKHMICMEHALRLLLLCSKVKKAIDTFHLVTGLPCTSCSRLSTVLSAMIQGAHNYEGFVVKDYSEDDMENVLEEFFIGLKRTTKA</sequence>